<feature type="non-terminal residue" evidence="1">
    <location>
        <position position="61"/>
    </location>
</feature>
<organism evidence="1 3">
    <name type="scientific">Metamycoplasma alkalescens</name>
    <dbReference type="NCBI Taxonomy" id="45363"/>
    <lineage>
        <taxon>Bacteria</taxon>
        <taxon>Bacillati</taxon>
        <taxon>Mycoplasmatota</taxon>
        <taxon>Mycoplasmoidales</taxon>
        <taxon>Metamycoplasmataceae</taxon>
        <taxon>Metamycoplasma</taxon>
    </lineage>
</organism>
<evidence type="ECO:0000313" key="1">
    <source>
        <dbReference type="EMBL" id="SYV90417.1"/>
    </source>
</evidence>
<reference evidence="1" key="2">
    <citation type="submission" date="2018-06" db="EMBL/GenBank/DDBJ databases">
        <authorList>
            <consortium name="Pathogen Informatics"/>
            <person name="Doyle S."/>
        </authorList>
    </citation>
    <scope>NUCLEOTIDE SEQUENCE</scope>
    <source>
        <strain evidence="1">NCTC10135</strain>
    </source>
</reference>
<reference evidence="3" key="1">
    <citation type="submission" date="2018-06" db="EMBL/GenBank/DDBJ databases">
        <authorList>
            <consortium name="Pathogen Informatics"/>
        </authorList>
    </citation>
    <scope>NUCLEOTIDE SEQUENCE [LARGE SCALE GENOMIC DNA]</scope>
    <source>
        <strain evidence="3">NCTC10135</strain>
    </source>
</reference>
<evidence type="ECO:0000313" key="2">
    <source>
        <dbReference type="EMBL" id="SYV90760.1"/>
    </source>
</evidence>
<dbReference type="Proteomes" id="UP000259864">
    <property type="component" value="Chromosome 1"/>
</dbReference>
<dbReference type="EMBL" id="LS991949">
    <property type="protein sequence ID" value="SYV90417.1"/>
    <property type="molecule type" value="Genomic_DNA"/>
</dbReference>
<dbReference type="KEGG" id="mala:NCTC10135_00941"/>
<gene>
    <name evidence="1" type="ORF">NCTC10135_00941</name>
    <name evidence="2" type="ORF">NCTC10135_01285</name>
</gene>
<proteinExistence type="predicted"/>
<sequence length="61" mass="7235">MFFLNTADDFLKADKKDPETKQKRLRNLLFKNYVGNKDDVIALIDKNFDENNGKMNKLVLW</sequence>
<dbReference type="AlphaFoldDB" id="A0A3B0P294"/>
<dbReference type="EMBL" id="LS991949">
    <property type="protein sequence ID" value="SYV90760.1"/>
    <property type="molecule type" value="Genomic_DNA"/>
</dbReference>
<protein>
    <submittedName>
        <fullName evidence="1">Uncharacterized protein</fullName>
    </submittedName>
</protein>
<dbReference type="KEGG" id="mala:NCTC10135_01285"/>
<accession>A0A3B0P294</accession>
<name>A0A3B0P294_9BACT</name>
<evidence type="ECO:0000313" key="3">
    <source>
        <dbReference type="Proteomes" id="UP000259864"/>
    </source>
</evidence>